<dbReference type="SMR" id="A2EWX6"/>
<reference evidence="1" key="2">
    <citation type="journal article" date="2007" name="Science">
        <title>Draft genome sequence of the sexually transmitted pathogen Trichomonas vaginalis.</title>
        <authorList>
            <person name="Carlton J.M."/>
            <person name="Hirt R.P."/>
            <person name="Silva J.C."/>
            <person name="Delcher A.L."/>
            <person name="Schatz M."/>
            <person name="Zhao Q."/>
            <person name="Wortman J.R."/>
            <person name="Bidwell S.L."/>
            <person name="Alsmark U.C.M."/>
            <person name="Besteiro S."/>
            <person name="Sicheritz-Ponten T."/>
            <person name="Noel C.J."/>
            <person name="Dacks J.B."/>
            <person name="Foster P.G."/>
            <person name="Simillion C."/>
            <person name="Van de Peer Y."/>
            <person name="Miranda-Saavedra D."/>
            <person name="Barton G.J."/>
            <person name="Westrop G.D."/>
            <person name="Mueller S."/>
            <person name="Dessi D."/>
            <person name="Fiori P.L."/>
            <person name="Ren Q."/>
            <person name="Paulsen I."/>
            <person name="Zhang H."/>
            <person name="Bastida-Corcuera F.D."/>
            <person name="Simoes-Barbosa A."/>
            <person name="Brown M.T."/>
            <person name="Hayes R.D."/>
            <person name="Mukherjee M."/>
            <person name="Okumura C.Y."/>
            <person name="Schneider R."/>
            <person name="Smith A.J."/>
            <person name="Vanacova S."/>
            <person name="Villalvazo M."/>
            <person name="Haas B.J."/>
            <person name="Pertea M."/>
            <person name="Feldblyum T.V."/>
            <person name="Utterback T.R."/>
            <person name="Shu C.L."/>
            <person name="Osoegawa K."/>
            <person name="de Jong P.J."/>
            <person name="Hrdy I."/>
            <person name="Horvathova L."/>
            <person name="Zubacova Z."/>
            <person name="Dolezal P."/>
            <person name="Malik S.B."/>
            <person name="Logsdon J.M. Jr."/>
            <person name="Henze K."/>
            <person name="Gupta A."/>
            <person name="Wang C.C."/>
            <person name="Dunne R.L."/>
            <person name="Upcroft J.A."/>
            <person name="Upcroft P."/>
            <person name="White O."/>
            <person name="Salzberg S.L."/>
            <person name="Tang P."/>
            <person name="Chiu C.-H."/>
            <person name="Lee Y.-S."/>
            <person name="Embley T.M."/>
            <person name="Coombs G.H."/>
            <person name="Mottram J.C."/>
            <person name="Tachezy J."/>
            <person name="Fraser-Liggett C.M."/>
            <person name="Johnson P.J."/>
        </authorList>
    </citation>
    <scope>NUCLEOTIDE SEQUENCE [LARGE SCALE GENOMIC DNA]</scope>
    <source>
        <strain evidence="1">G3</strain>
    </source>
</reference>
<dbReference type="InParanoid" id="A2EWX6"/>
<name>A2EWX6_TRIV3</name>
<dbReference type="Proteomes" id="UP000001542">
    <property type="component" value="Unassembled WGS sequence"/>
</dbReference>
<dbReference type="KEGG" id="tva:4760658"/>
<dbReference type="EMBL" id="DS113523">
    <property type="protein sequence ID" value="EAY02818.1"/>
    <property type="molecule type" value="Genomic_DNA"/>
</dbReference>
<sequence length="111" mass="12696">MSEDIDKSGLVHDMNQHFAKALQLIAESSANNNAKIREEIKEFFIKAEEIEKEIAKTEVSSIGYVKKCELEEIEKQKANVLEFIDKFDSQIGEIEASLRQCILEHSTHLQC</sequence>
<evidence type="ECO:0000313" key="1">
    <source>
        <dbReference type="EMBL" id="EAY02818.1"/>
    </source>
</evidence>
<proteinExistence type="predicted"/>
<organism evidence="1 2">
    <name type="scientific">Trichomonas vaginalis (strain ATCC PRA-98 / G3)</name>
    <dbReference type="NCBI Taxonomy" id="412133"/>
    <lineage>
        <taxon>Eukaryota</taxon>
        <taxon>Metamonada</taxon>
        <taxon>Parabasalia</taxon>
        <taxon>Trichomonadida</taxon>
        <taxon>Trichomonadidae</taxon>
        <taxon>Trichomonas</taxon>
    </lineage>
</organism>
<dbReference type="VEuPathDB" id="TrichDB:TVAGG3_0267990"/>
<protein>
    <submittedName>
        <fullName evidence="1">Uncharacterized protein</fullName>
    </submittedName>
</protein>
<dbReference type="VEuPathDB" id="TrichDB:TVAG_292860"/>
<reference evidence="1" key="1">
    <citation type="submission" date="2006-10" db="EMBL/GenBank/DDBJ databases">
        <authorList>
            <person name="Amadeo P."/>
            <person name="Zhao Q."/>
            <person name="Wortman J."/>
            <person name="Fraser-Liggett C."/>
            <person name="Carlton J."/>
        </authorList>
    </citation>
    <scope>NUCLEOTIDE SEQUENCE</scope>
    <source>
        <strain evidence="1">G3</strain>
    </source>
</reference>
<accession>A2EWX6</accession>
<dbReference type="RefSeq" id="XP_001315041.1">
    <property type="nucleotide sequence ID" value="XM_001315006.1"/>
</dbReference>
<dbReference type="AlphaFoldDB" id="A2EWX6"/>
<gene>
    <name evidence="1" type="ORF">TVAG_292860</name>
</gene>
<evidence type="ECO:0000313" key="2">
    <source>
        <dbReference type="Proteomes" id="UP000001542"/>
    </source>
</evidence>
<keyword evidence="2" id="KW-1185">Reference proteome</keyword>